<keyword evidence="3" id="KW-1185">Reference proteome</keyword>
<feature type="compositionally biased region" description="Basic residues" evidence="1">
    <location>
        <begin position="47"/>
        <end position="60"/>
    </location>
</feature>
<organism evidence="2 3">
    <name type="scientific">Sorangium cellulosum (strain So ce56)</name>
    <name type="common">Polyangium cellulosum (strain So ce56)</name>
    <dbReference type="NCBI Taxonomy" id="448385"/>
    <lineage>
        <taxon>Bacteria</taxon>
        <taxon>Pseudomonadati</taxon>
        <taxon>Myxococcota</taxon>
        <taxon>Polyangia</taxon>
        <taxon>Polyangiales</taxon>
        <taxon>Polyangiaceae</taxon>
        <taxon>Sorangium</taxon>
    </lineage>
</organism>
<evidence type="ECO:0000256" key="1">
    <source>
        <dbReference type="SAM" id="MobiDB-lite"/>
    </source>
</evidence>
<sequence>MALGLACGWVSGAGRSSSRTVHHMRFVTCRSSHAVRHMPFVTCRSSRAVRRAPPARRRRPAAAGMQHTKAGSPRRPTQNGGPGHALPAARDAEGDHGRAGAAGGRRLARRPGGHRAAGAAGEGRAPGVAASAGSGERRIMGMGLTTIPPAERQCATMITVRPPPMTAELLERTDGYVVAVWRRLMLLIWRGEATAVGIDRSRELFARWSADQPGGAAFVVVLPLQHTLPPDEASRAAMRRAASSPSRTLRGTATLVESEGFIAASVRSVMMLLQTGRAPNVFRTTGELATWAATLLNDPELTSAGIAEAIRVAREG</sequence>
<dbReference type="KEGG" id="scl:sce0986"/>
<dbReference type="HOGENOM" id="CLU_879696_0_0_7"/>
<accession>A9EUY7</accession>
<evidence type="ECO:0000313" key="2">
    <source>
        <dbReference type="EMBL" id="CAN91143.1"/>
    </source>
</evidence>
<feature type="compositionally biased region" description="Low complexity" evidence="1">
    <location>
        <begin position="114"/>
        <end position="130"/>
    </location>
</feature>
<dbReference type="Proteomes" id="UP000002139">
    <property type="component" value="Chromosome"/>
</dbReference>
<evidence type="ECO:0000313" key="3">
    <source>
        <dbReference type="Proteomes" id="UP000002139"/>
    </source>
</evidence>
<gene>
    <name evidence="2" type="ordered locus">sce0986</name>
</gene>
<dbReference type="AlphaFoldDB" id="A9EUY7"/>
<feature type="region of interest" description="Disordered" evidence="1">
    <location>
        <begin position="46"/>
        <end position="134"/>
    </location>
</feature>
<protein>
    <submittedName>
        <fullName evidence="2">Uncharacterized protein</fullName>
    </submittedName>
</protein>
<name>A9EUY7_SORC5</name>
<proteinExistence type="predicted"/>
<reference evidence="2 3" key="1">
    <citation type="journal article" date="2007" name="Nat. Biotechnol.">
        <title>Complete genome sequence of the myxobacterium Sorangium cellulosum.</title>
        <authorList>
            <person name="Schneiker S."/>
            <person name="Perlova O."/>
            <person name="Kaiser O."/>
            <person name="Gerth K."/>
            <person name="Alici A."/>
            <person name="Altmeyer M.O."/>
            <person name="Bartels D."/>
            <person name="Bekel T."/>
            <person name="Beyer S."/>
            <person name="Bode E."/>
            <person name="Bode H.B."/>
            <person name="Bolten C.J."/>
            <person name="Choudhuri J.V."/>
            <person name="Doss S."/>
            <person name="Elnakady Y.A."/>
            <person name="Frank B."/>
            <person name="Gaigalat L."/>
            <person name="Goesmann A."/>
            <person name="Groeger C."/>
            <person name="Gross F."/>
            <person name="Jelsbak L."/>
            <person name="Jelsbak L."/>
            <person name="Kalinowski J."/>
            <person name="Kegler C."/>
            <person name="Knauber T."/>
            <person name="Konietzny S."/>
            <person name="Kopp M."/>
            <person name="Krause L."/>
            <person name="Krug D."/>
            <person name="Linke B."/>
            <person name="Mahmud T."/>
            <person name="Martinez-Arias R."/>
            <person name="McHardy A.C."/>
            <person name="Merai M."/>
            <person name="Meyer F."/>
            <person name="Mormann S."/>
            <person name="Munoz-Dorado J."/>
            <person name="Perez J."/>
            <person name="Pradella S."/>
            <person name="Rachid S."/>
            <person name="Raddatz G."/>
            <person name="Rosenau F."/>
            <person name="Rueckert C."/>
            <person name="Sasse F."/>
            <person name="Scharfe M."/>
            <person name="Schuster S.C."/>
            <person name="Suen G."/>
            <person name="Treuner-Lange A."/>
            <person name="Velicer G.J."/>
            <person name="Vorholter F.-J."/>
            <person name="Weissman K.J."/>
            <person name="Welch R.D."/>
            <person name="Wenzel S.C."/>
            <person name="Whitworth D.E."/>
            <person name="Wilhelm S."/>
            <person name="Wittmann C."/>
            <person name="Bloecker H."/>
            <person name="Puehler A."/>
            <person name="Mueller R."/>
        </authorList>
    </citation>
    <scope>NUCLEOTIDE SEQUENCE [LARGE SCALE GENOMIC DNA]</scope>
    <source>
        <strain evidence="3">So ce56</strain>
    </source>
</reference>
<dbReference type="EMBL" id="AM746676">
    <property type="protein sequence ID" value="CAN91143.1"/>
    <property type="molecule type" value="Genomic_DNA"/>
</dbReference>